<dbReference type="AlphaFoldDB" id="A0A926E6H6"/>
<evidence type="ECO:0000256" key="4">
    <source>
        <dbReference type="ARBA" id="ARBA00022989"/>
    </source>
</evidence>
<evidence type="ECO:0000313" key="9">
    <source>
        <dbReference type="Proteomes" id="UP000610862"/>
    </source>
</evidence>
<proteinExistence type="predicted"/>
<feature type="domain" description="ABC3 transporter permease C-terminal" evidence="7">
    <location>
        <begin position="60"/>
        <end position="178"/>
    </location>
</feature>
<feature type="transmembrane region" description="Helical" evidence="6">
    <location>
        <begin position="633"/>
        <end position="652"/>
    </location>
</feature>
<dbReference type="RefSeq" id="WP_187524753.1">
    <property type="nucleotide sequence ID" value="NZ_JACRTA010000001.1"/>
</dbReference>
<dbReference type="InterPro" id="IPR052536">
    <property type="entry name" value="ABC-4_Integral_Memb_Prot"/>
</dbReference>
<comment type="subcellular location">
    <subcellularLocation>
        <location evidence="1">Cell membrane</location>
        <topology evidence="1">Multi-pass membrane protein</topology>
    </subcellularLocation>
</comment>
<feature type="transmembrane region" description="Helical" evidence="6">
    <location>
        <begin position="104"/>
        <end position="132"/>
    </location>
</feature>
<dbReference type="InterPro" id="IPR003838">
    <property type="entry name" value="ABC3_permease_C"/>
</dbReference>
<feature type="transmembrane region" description="Helical" evidence="6">
    <location>
        <begin position="234"/>
        <end position="254"/>
    </location>
</feature>
<dbReference type="GO" id="GO:0005886">
    <property type="term" value="C:plasma membrane"/>
    <property type="evidence" value="ECO:0007669"/>
    <property type="project" value="UniProtKB-SubCell"/>
</dbReference>
<evidence type="ECO:0000256" key="6">
    <source>
        <dbReference type="SAM" id="Phobius"/>
    </source>
</evidence>
<keyword evidence="9" id="KW-1185">Reference proteome</keyword>
<dbReference type="PANTHER" id="PTHR46795">
    <property type="entry name" value="ABC TRANSPORTER PERMEASE-RELATED-RELATED"/>
    <property type="match status" value="1"/>
</dbReference>
<evidence type="ECO:0000313" key="8">
    <source>
        <dbReference type="EMBL" id="MBC8567293.1"/>
    </source>
</evidence>
<evidence type="ECO:0000256" key="5">
    <source>
        <dbReference type="ARBA" id="ARBA00023136"/>
    </source>
</evidence>
<feature type="transmembrane region" description="Helical" evidence="6">
    <location>
        <begin position="152"/>
        <end position="172"/>
    </location>
</feature>
<comment type="caution">
    <text evidence="8">The sequence shown here is derived from an EMBL/GenBank/DDBJ whole genome shotgun (WGS) entry which is preliminary data.</text>
</comment>
<organism evidence="8 9">
    <name type="scientific">Lentihominibacter hominis</name>
    <dbReference type="NCBI Taxonomy" id="2763645"/>
    <lineage>
        <taxon>Bacteria</taxon>
        <taxon>Bacillati</taxon>
        <taxon>Bacillota</taxon>
        <taxon>Clostridia</taxon>
        <taxon>Peptostreptococcales</taxon>
        <taxon>Anaerovoracaceae</taxon>
        <taxon>Lentihominibacter</taxon>
    </lineage>
</organism>
<feature type="transmembrane region" description="Helical" evidence="6">
    <location>
        <begin position="664"/>
        <end position="686"/>
    </location>
</feature>
<feature type="transmembrane region" description="Helical" evidence="6">
    <location>
        <begin position="200"/>
        <end position="222"/>
    </location>
</feature>
<reference evidence="8" key="1">
    <citation type="submission" date="2020-08" db="EMBL/GenBank/DDBJ databases">
        <title>Genome public.</title>
        <authorList>
            <person name="Liu C."/>
            <person name="Sun Q."/>
        </authorList>
    </citation>
    <scope>NUCLEOTIDE SEQUENCE</scope>
    <source>
        <strain evidence="8">NSJ-24</strain>
    </source>
</reference>
<evidence type="ECO:0000256" key="2">
    <source>
        <dbReference type="ARBA" id="ARBA00022475"/>
    </source>
</evidence>
<feature type="transmembrane region" description="Helical" evidence="6">
    <location>
        <begin position="572"/>
        <end position="596"/>
    </location>
</feature>
<evidence type="ECO:0000256" key="1">
    <source>
        <dbReference type="ARBA" id="ARBA00004651"/>
    </source>
</evidence>
<keyword evidence="5 6" id="KW-0472">Membrane</keyword>
<dbReference type="Proteomes" id="UP000610862">
    <property type="component" value="Unassembled WGS sequence"/>
</dbReference>
<feature type="transmembrane region" description="Helical" evidence="6">
    <location>
        <begin position="60"/>
        <end position="83"/>
    </location>
</feature>
<evidence type="ECO:0000259" key="7">
    <source>
        <dbReference type="Pfam" id="PF02687"/>
    </source>
</evidence>
<sequence>MTMNKLCGKLRKNDRGQYLLLGFCSFLSVLLITSFALMYFGPTVQNFLPEGGDTRKMAALLFVVTAIGCFIFTIYASNLFFRYKAREYGIFMALGFSKKSLEKLLFRELSLITAASSLLGLICAIPVSYFIWKVFELFIISTEQMSYHFGSLGFVPGIIFSIVLVLMLGAVGKRFIRKSSIMDILRTQHKSEMVKEIKPWIFPTGIVFIVVGIILGTGLPQFSARVFGFHLPGIVNLIYLLSVAGIYMVLLSIVSQSRLKKNKEKYYKNLVSVSLMRFTAKAATRNMCVIVLLIFVCCFSAFYGMQYSLAPDIAKDEGGKAFSLHSPVLEKQITKKDIYETAAEYDMDITEFAESDAANLVISYHSVDLTDDDRYVEKYDKDKKSALFISASDFKKVSGQDVKIRSGTYKTVVPVDFKENFFDKTDGLDKIKNPDSRKFMDVKFDGTLEFSSFYSMSTPFAYVLDDADYEKITENLSDIYRENLVFFNVADVNNSYDFAKDLLEQYVVNCTELSNHLGYWDLWEEKQAQAVGEEYGYSGTIDMTTENDLLLSDWKYAPGFNIILIQDQMQLISVYVMLCLYIFIISLAAISVMTYVRSISVAADNYELFASLERLGADRQYRRKILKNQLSKIFQYPAAIGCGIGFIFSFAMDFFNDGRIAETEVIALIVLGGIILMIAAVLFAVYKYSIKKAMTKILL</sequence>
<keyword evidence="2" id="KW-1003">Cell membrane</keyword>
<keyword evidence="4 6" id="KW-1133">Transmembrane helix</keyword>
<dbReference type="Pfam" id="PF02687">
    <property type="entry name" value="FtsX"/>
    <property type="match status" value="1"/>
</dbReference>
<evidence type="ECO:0000256" key="3">
    <source>
        <dbReference type="ARBA" id="ARBA00022692"/>
    </source>
</evidence>
<gene>
    <name evidence="8" type="ORF">H8692_00755</name>
</gene>
<name>A0A926E6H6_9FIRM</name>
<accession>A0A926E6H6</accession>
<feature type="transmembrane region" description="Helical" evidence="6">
    <location>
        <begin position="20"/>
        <end position="40"/>
    </location>
</feature>
<feature type="transmembrane region" description="Helical" evidence="6">
    <location>
        <begin position="286"/>
        <end position="305"/>
    </location>
</feature>
<keyword evidence="3 6" id="KW-0812">Transmembrane</keyword>
<protein>
    <submittedName>
        <fullName evidence="8">ABC transporter permease</fullName>
    </submittedName>
</protein>
<dbReference type="PANTHER" id="PTHR46795:SF3">
    <property type="entry name" value="ABC TRANSPORTER PERMEASE"/>
    <property type="match status" value="1"/>
</dbReference>
<dbReference type="EMBL" id="JACRTA010000001">
    <property type="protein sequence ID" value="MBC8567293.1"/>
    <property type="molecule type" value="Genomic_DNA"/>
</dbReference>